<dbReference type="PROSITE" id="PS51379">
    <property type="entry name" value="4FE4S_FER_2"/>
    <property type="match status" value="2"/>
</dbReference>
<proteinExistence type="predicted"/>
<name>A0AA86T3A5_9BACT</name>
<dbReference type="RefSeq" id="WP_289268113.1">
    <property type="nucleotide sequence ID" value="NZ_OX365700.1"/>
</dbReference>
<dbReference type="InterPro" id="IPR017896">
    <property type="entry name" value="4Fe4S_Fe-S-bd"/>
</dbReference>
<dbReference type="AlphaFoldDB" id="A0AA86T3A5"/>
<evidence type="ECO:0000313" key="2">
    <source>
        <dbReference type="EMBL" id="CAI4031164.1"/>
    </source>
</evidence>
<organism evidence="2 3">
    <name type="scientific">Nitrospira tepida</name>
    <dbReference type="NCBI Taxonomy" id="2973512"/>
    <lineage>
        <taxon>Bacteria</taxon>
        <taxon>Pseudomonadati</taxon>
        <taxon>Nitrospirota</taxon>
        <taxon>Nitrospiria</taxon>
        <taxon>Nitrospirales</taxon>
        <taxon>Nitrospiraceae</taxon>
        <taxon>Nitrospira</taxon>
    </lineage>
</organism>
<reference evidence="2" key="1">
    <citation type="submission" date="2022-10" db="EMBL/GenBank/DDBJ databases">
        <authorList>
            <person name="Koch H."/>
        </authorList>
    </citation>
    <scope>NUCLEOTIDE SEQUENCE</scope>
    <source>
        <strain evidence="2">DNF</strain>
    </source>
</reference>
<keyword evidence="3" id="KW-1185">Reference proteome</keyword>
<dbReference type="Proteomes" id="UP001179121">
    <property type="component" value="Chromosome"/>
</dbReference>
<feature type="domain" description="4Fe-4S ferredoxin-type" evidence="1">
    <location>
        <begin position="59"/>
        <end position="89"/>
    </location>
</feature>
<feature type="domain" description="4Fe-4S ferredoxin-type" evidence="1">
    <location>
        <begin position="31"/>
        <end position="55"/>
    </location>
</feature>
<sequence>MEVNESRAKNMFEIFSQGLFEGVKPMMVVRDHLVRHPDRCTHQAICVPICPTGAWLSTPPFKFDASRCLESCRLCLDACPSHAIYGVFRKGEKLLVPQPKS</sequence>
<gene>
    <name evidence="2" type="ORF">DNFV4_01592</name>
</gene>
<accession>A0AA86T3A5</accession>
<dbReference type="KEGG" id="nti:DNFV4_01592"/>
<evidence type="ECO:0000259" key="1">
    <source>
        <dbReference type="PROSITE" id="PS51379"/>
    </source>
</evidence>
<protein>
    <recommendedName>
        <fullName evidence="1">4Fe-4S ferredoxin-type domain-containing protein</fullName>
    </recommendedName>
</protein>
<dbReference type="SUPFAM" id="SSF54862">
    <property type="entry name" value="4Fe-4S ferredoxins"/>
    <property type="match status" value="1"/>
</dbReference>
<dbReference type="EMBL" id="OX365700">
    <property type="protein sequence ID" value="CAI4031164.1"/>
    <property type="molecule type" value="Genomic_DNA"/>
</dbReference>
<dbReference type="Gene3D" id="3.30.70.20">
    <property type="match status" value="1"/>
</dbReference>
<evidence type="ECO:0000313" key="3">
    <source>
        <dbReference type="Proteomes" id="UP001179121"/>
    </source>
</evidence>